<dbReference type="RefSeq" id="WP_066769430.1">
    <property type="nucleotide sequence ID" value="NZ_CP013244.1"/>
</dbReference>
<dbReference type="Proteomes" id="UP000092498">
    <property type="component" value="Chromosome"/>
</dbReference>
<keyword evidence="1" id="KW-1133">Transmembrane helix</keyword>
<evidence type="ECO:0000256" key="1">
    <source>
        <dbReference type="SAM" id="Phobius"/>
    </source>
</evidence>
<sequence length="515" mass="56181">MKFVAFISYAHADQRFAKKLHTALEQYRIPAALRSGARCREDGGIGRLFRDDDELGAGDSLGAALEGAIDESANMIVIASPASATSKWVDKEVRRFKRRQDGSKVLAVIVAGSPGANTSEECFCPSLKVQIDGNGEPTTILDEPLAPNASKEPFRKLVVRLVAALSGLDFDVLWQRNARRQRGRMMALAGAIVGLTLVGAISVQLTVRSQLAGEVQRATSSLQNRRERDQAAQAAWALFDGAARYGADVTPLEAAATGTLMALNAAPSATDTDRYTPEQANTLLRASGLLIIPERIFILDADLDGNGSAQEMQGPIPILEFAQGQRCVRGGLSSDNSRLLMGCALPSTNEWGDPIDVYSVYSLAPGQTQTQREATIEYHDLPLSDDPSSTVGARYVFSQEYDQILIRPSSNRDEIVSRITIYAWGIAHRRFVFANSNGRWLVRVNPFTVWEVSEDSIQRAQQDEPVRLLCANIGILSRGAVQQMYPHAAFLRHADGEYVAIQAIEEKCRALGYNA</sequence>
<protein>
    <recommendedName>
        <fullName evidence="2">TIR domain-containing protein</fullName>
    </recommendedName>
</protein>
<dbReference type="SUPFAM" id="SSF52200">
    <property type="entry name" value="Toll/Interleukin receptor TIR domain"/>
    <property type="match status" value="1"/>
</dbReference>
<keyword evidence="1" id="KW-0472">Membrane</keyword>
<dbReference type="PROSITE" id="PS50104">
    <property type="entry name" value="TIR"/>
    <property type="match status" value="1"/>
</dbReference>
<keyword evidence="1" id="KW-0812">Transmembrane</keyword>
<name>A0A1B1AGJ8_9PROT</name>
<dbReference type="Pfam" id="PF13676">
    <property type="entry name" value="TIR_2"/>
    <property type="match status" value="1"/>
</dbReference>
<evidence type="ECO:0000313" key="4">
    <source>
        <dbReference type="Proteomes" id="UP000092498"/>
    </source>
</evidence>
<dbReference type="SMART" id="SM00255">
    <property type="entry name" value="TIR"/>
    <property type="match status" value="1"/>
</dbReference>
<dbReference type="AlphaFoldDB" id="A0A1B1AGJ8"/>
<feature type="transmembrane region" description="Helical" evidence="1">
    <location>
        <begin position="186"/>
        <end position="207"/>
    </location>
</feature>
<gene>
    <name evidence="3" type="ORF">ATE48_07030</name>
</gene>
<dbReference type="GO" id="GO:0007165">
    <property type="term" value="P:signal transduction"/>
    <property type="evidence" value="ECO:0007669"/>
    <property type="project" value="InterPro"/>
</dbReference>
<reference evidence="3 4" key="1">
    <citation type="submission" date="2015-11" db="EMBL/GenBank/DDBJ databases">
        <title>Whole-Genome Sequence of Candidatus Oderbacter manganicum from the National Park Lower Oder Valley, Germany.</title>
        <authorList>
            <person name="Braun B."/>
            <person name="Liere K."/>
            <person name="Szewzyk U."/>
        </authorList>
    </citation>
    <scope>NUCLEOTIDE SEQUENCE [LARGE SCALE GENOMIC DNA]</scope>
    <source>
        <strain evidence="3 4">OTSz_A_272</strain>
    </source>
</reference>
<evidence type="ECO:0000259" key="2">
    <source>
        <dbReference type="PROSITE" id="PS50104"/>
    </source>
</evidence>
<dbReference type="InterPro" id="IPR000157">
    <property type="entry name" value="TIR_dom"/>
</dbReference>
<dbReference type="InterPro" id="IPR035897">
    <property type="entry name" value="Toll_tir_struct_dom_sf"/>
</dbReference>
<evidence type="ECO:0000313" key="3">
    <source>
        <dbReference type="EMBL" id="ANP45692.1"/>
    </source>
</evidence>
<dbReference type="Gene3D" id="3.40.50.10140">
    <property type="entry name" value="Toll/interleukin-1 receptor homology (TIR) domain"/>
    <property type="match status" value="1"/>
</dbReference>
<dbReference type="KEGG" id="cbot:ATE48_07030"/>
<accession>A0A1B1AGJ8</accession>
<organism evidence="3 4">
    <name type="scientific">Candidatus Viadribacter manganicus</name>
    <dbReference type="NCBI Taxonomy" id="1759059"/>
    <lineage>
        <taxon>Bacteria</taxon>
        <taxon>Pseudomonadati</taxon>
        <taxon>Pseudomonadota</taxon>
        <taxon>Alphaproteobacteria</taxon>
        <taxon>Hyphomonadales</taxon>
        <taxon>Hyphomonadaceae</taxon>
        <taxon>Candidatus Viadribacter</taxon>
    </lineage>
</organism>
<feature type="domain" description="TIR" evidence="2">
    <location>
        <begin position="1"/>
        <end position="161"/>
    </location>
</feature>
<proteinExistence type="predicted"/>
<dbReference type="InParanoid" id="A0A1B1AGJ8"/>
<keyword evidence="4" id="KW-1185">Reference proteome</keyword>
<dbReference type="OrthoDB" id="7308181at2"/>
<dbReference type="STRING" id="1759059.ATE48_07030"/>
<dbReference type="EMBL" id="CP013244">
    <property type="protein sequence ID" value="ANP45692.1"/>
    <property type="molecule type" value="Genomic_DNA"/>
</dbReference>